<evidence type="ECO:0000256" key="10">
    <source>
        <dbReference type="ARBA" id="ARBA00035361"/>
    </source>
</evidence>
<evidence type="ECO:0000313" key="13">
    <source>
        <dbReference type="EMBL" id="AWT38189.1"/>
    </source>
</evidence>
<dbReference type="EMBL" id="MG755791">
    <property type="protein sequence ID" value="AWT38189.1"/>
    <property type="molecule type" value="Genomic_DNA"/>
</dbReference>
<dbReference type="InterPro" id="IPR005824">
    <property type="entry name" value="KOW"/>
</dbReference>
<dbReference type="AlphaFoldDB" id="A0A2U9NM85"/>
<comment type="similarity">
    <text evidence="3 11">Belongs to the universal ribosomal protein uL24 family.</text>
</comment>
<reference evidence="13" key="1">
    <citation type="journal article" date="2018" name="Adv. Bot. Res.">
        <title>Evolution of the Plastid Genomes in Diatoms.</title>
        <authorList>
            <person name="Yu M."/>
            <person name="Ashworth M.P."/>
            <person name="Hajrah N.H."/>
            <person name="Khiyami M.A."/>
            <person name="Sabir M.J."/>
            <person name="Alhebshi A.M."/>
            <person name="Al-Malki A.L."/>
            <person name="Sabir J.S.M."/>
            <person name="Theriot E.C."/>
            <person name="Jansen R.K."/>
        </authorList>
    </citation>
    <scope>NUCLEOTIDE SEQUENCE</scope>
</reference>
<evidence type="ECO:0000256" key="1">
    <source>
        <dbReference type="ARBA" id="ARBA00004072"/>
    </source>
</evidence>
<sequence>MQKRKKGHIIIGDIVEVISGSHKGETGEVLKLVPNSKLVIKGINYKYKHLKSNKNKTGSKSGEIKVIEAAIHKSNVKLSLNSNNS</sequence>
<name>A0A2U9NM85_9STRA</name>
<accession>A0A2U9NM85</accession>
<dbReference type="InterPro" id="IPR041988">
    <property type="entry name" value="Ribosomal_uL24_KOW"/>
</dbReference>
<dbReference type="PROSITE" id="PS01108">
    <property type="entry name" value="RIBOSOMAL_L24"/>
    <property type="match status" value="1"/>
</dbReference>
<dbReference type="InterPro" id="IPR008991">
    <property type="entry name" value="Translation_prot_SH3-like_sf"/>
</dbReference>
<evidence type="ECO:0000256" key="4">
    <source>
        <dbReference type="ARBA" id="ARBA00011838"/>
    </source>
</evidence>
<dbReference type="GO" id="GO:0009507">
    <property type="term" value="C:chloroplast"/>
    <property type="evidence" value="ECO:0007669"/>
    <property type="project" value="UniProtKB-SubCell"/>
</dbReference>
<dbReference type="SUPFAM" id="SSF50104">
    <property type="entry name" value="Translation proteins SH3-like domain"/>
    <property type="match status" value="1"/>
</dbReference>
<evidence type="ECO:0000256" key="9">
    <source>
        <dbReference type="ARBA" id="ARBA00035282"/>
    </source>
</evidence>
<dbReference type="NCBIfam" id="TIGR01079">
    <property type="entry name" value="rplX_bact"/>
    <property type="match status" value="1"/>
</dbReference>
<evidence type="ECO:0000256" key="2">
    <source>
        <dbReference type="ARBA" id="ARBA00004229"/>
    </source>
</evidence>
<dbReference type="InterPro" id="IPR005825">
    <property type="entry name" value="Ribosomal_uL24_CS"/>
</dbReference>
<protein>
    <recommendedName>
        <fullName evidence="9">Large ribosomal subunit protein uL24c</fullName>
    </recommendedName>
    <alternativeName>
        <fullName evidence="10">50S ribosomal protein L24, chloroplastic</fullName>
    </alternativeName>
</protein>
<keyword evidence="7 11" id="KW-0689">Ribosomal protein</keyword>
<dbReference type="GO" id="GO:0003723">
    <property type="term" value="F:RNA binding"/>
    <property type="evidence" value="ECO:0007669"/>
    <property type="project" value="InterPro"/>
</dbReference>
<evidence type="ECO:0000256" key="7">
    <source>
        <dbReference type="ARBA" id="ARBA00022980"/>
    </source>
</evidence>
<keyword evidence="8 11" id="KW-0687">Ribonucleoprotein</keyword>
<keyword evidence="5 13" id="KW-0150">Chloroplast</keyword>
<dbReference type="InterPro" id="IPR014722">
    <property type="entry name" value="Rib_uL2_dom2"/>
</dbReference>
<evidence type="ECO:0000256" key="3">
    <source>
        <dbReference type="ARBA" id="ARBA00010618"/>
    </source>
</evidence>
<evidence type="ECO:0000259" key="12">
    <source>
        <dbReference type="SMART" id="SM00739"/>
    </source>
</evidence>
<dbReference type="GO" id="GO:0003735">
    <property type="term" value="F:structural constituent of ribosome"/>
    <property type="evidence" value="ECO:0007669"/>
    <property type="project" value="InterPro"/>
</dbReference>
<feature type="domain" description="KOW" evidence="12">
    <location>
        <begin position="8"/>
        <end position="35"/>
    </location>
</feature>
<comment type="subunit">
    <text evidence="4">Part of the 50S ribosomal subunit.</text>
</comment>
<dbReference type="PANTHER" id="PTHR12903">
    <property type="entry name" value="MITOCHONDRIAL RIBOSOMAL PROTEIN L24"/>
    <property type="match status" value="1"/>
</dbReference>
<dbReference type="Gene3D" id="2.30.30.30">
    <property type="match status" value="1"/>
</dbReference>
<evidence type="ECO:0000256" key="8">
    <source>
        <dbReference type="ARBA" id="ARBA00023274"/>
    </source>
</evidence>
<dbReference type="GO" id="GO:0006412">
    <property type="term" value="P:translation"/>
    <property type="evidence" value="ECO:0007669"/>
    <property type="project" value="InterPro"/>
</dbReference>
<dbReference type="Pfam" id="PF00467">
    <property type="entry name" value="KOW"/>
    <property type="match status" value="1"/>
</dbReference>
<geneLocation type="chloroplast" evidence="13"/>
<evidence type="ECO:0000256" key="5">
    <source>
        <dbReference type="ARBA" id="ARBA00022528"/>
    </source>
</evidence>
<evidence type="ECO:0000256" key="6">
    <source>
        <dbReference type="ARBA" id="ARBA00022640"/>
    </source>
</evidence>
<organism evidence="13">
    <name type="scientific">Proboscia sp</name>
    <dbReference type="NCBI Taxonomy" id="1923967"/>
    <lineage>
        <taxon>Eukaryota</taxon>
        <taxon>Sar</taxon>
        <taxon>Stramenopiles</taxon>
        <taxon>Ochrophyta</taxon>
        <taxon>Bacillariophyta</taxon>
        <taxon>Coscinodiscophyceae</taxon>
        <taxon>Rhizosoleniophycidae</taxon>
        <taxon>Rhizosoleniales</taxon>
        <taxon>Rhizosoleniaceae</taxon>
        <taxon>Proboscia</taxon>
    </lineage>
</organism>
<dbReference type="CDD" id="cd06089">
    <property type="entry name" value="KOW_RPL26"/>
    <property type="match status" value="1"/>
</dbReference>
<comment type="function">
    <text evidence="1">One of two assembly initiator proteins, it binds directly to the 5'-end of the 23S rRNA, where it nucleates assembly of the 50S subunit.</text>
</comment>
<dbReference type="InterPro" id="IPR003256">
    <property type="entry name" value="Ribosomal_uL24"/>
</dbReference>
<keyword evidence="6 13" id="KW-0934">Plastid</keyword>
<gene>
    <name evidence="13" type="primary">rpl24</name>
</gene>
<dbReference type="GO" id="GO:0005840">
    <property type="term" value="C:ribosome"/>
    <property type="evidence" value="ECO:0007669"/>
    <property type="project" value="UniProtKB-KW"/>
</dbReference>
<comment type="subcellular location">
    <subcellularLocation>
        <location evidence="2">Plastid</location>
        <location evidence="2">Chloroplast</location>
    </subcellularLocation>
</comment>
<dbReference type="GO" id="GO:1990904">
    <property type="term" value="C:ribonucleoprotein complex"/>
    <property type="evidence" value="ECO:0007669"/>
    <property type="project" value="UniProtKB-KW"/>
</dbReference>
<dbReference type="SMART" id="SM00739">
    <property type="entry name" value="KOW"/>
    <property type="match status" value="1"/>
</dbReference>
<proteinExistence type="inferred from homology"/>
<evidence type="ECO:0000256" key="11">
    <source>
        <dbReference type="RuleBase" id="RU003477"/>
    </source>
</evidence>